<dbReference type="PANTHER" id="PTHR36681">
    <property type="entry name" value="NUCLEAR GTPASE, GERMINAL CENTER-ASSOCIATED, TANDEM DUPLICATE 3"/>
    <property type="match status" value="1"/>
</dbReference>
<feature type="coiled-coil region" evidence="1">
    <location>
        <begin position="445"/>
        <end position="479"/>
    </location>
</feature>
<feature type="compositionally biased region" description="Acidic residues" evidence="2">
    <location>
        <begin position="414"/>
        <end position="432"/>
    </location>
</feature>
<sequence>MDDSLNLDALARLARSDNFSLVKQGVDVEVSLLEDIKSALQACRGIPDVARILNEATELQKTAVPPRPVECLVPTNCMRVCTAVITEISYNDSEEVGKKYRAEIHFISKTEWLQELQILKTDLENDENATPDQETEAGVAYTKLRLVYPGFHKDELLRDGTTLEDFASRPPLDGLLGTVVEIDARTSASFLKQLKVYVDSKDKIDKPDSAKGTKDMEMWSLIKVVKLFVKAEALKTGLILVDLPGSGDSNPARNAIAAKYTDHSTRLWVVASIHRAVDEEVAQNLLGRSFQRQRELDGKYNDVTFICTKTDDLSVTEIMKEMSTSERAYYLSGERIACDNERASIEQQLIPIRTKMKETEEQFQECDRNIDALNQAIDTAEDDEDSVSVASPLKRKRSGHTAPVAKKDLQRDQDTDDADSSTTDEDDMEEVDVQTLSRTEALKQRREANFKKMALREEKKKLRHQMKPLNKRLKELKEKSKKLNSGIKTACIEYRNQYSRPTIQRQFAEGIRELDHENTIALDEEAFDPANDARDYDEVAAQLPVFCVSSRAYQILAGRQQKDDLLNGFENIEGTEIPALRRHCWEIVEKTNLAAYQKSLKQLDLFLGSLFLLVRAPGQSPPLAKELRAKNKEWHFTSSLRAVSNYLLGKTMEKLFLRLQTVGAKAFTEALATSTAWGLPRAEGGLSWTTYHAVCVREVSKRWKTTFDDMLPKFIDDLGKGLSRGINELITDLQGHGELKKAPTFSIAKELISGRQQEVTRLMMTTIMNEMHETYARCALETGTGTFRRMKEHMRIQLETNGESMFQLAADRARAALHLMMNEMEQELQRKTTTAADHADQDIRALVVNSDVLKAFKPVQQRVRGLINGTNRLFENIEQKGLEEIPGTPASALMDIDNHYSEDEAKEPTTPPEDFQMPVSSTSEAIVKMEDLHN</sequence>
<evidence type="ECO:0008006" key="5">
    <source>
        <dbReference type="Google" id="ProtNLM"/>
    </source>
</evidence>
<feature type="region of interest" description="Disordered" evidence="2">
    <location>
        <begin position="379"/>
        <end position="440"/>
    </location>
</feature>
<evidence type="ECO:0000256" key="1">
    <source>
        <dbReference type="SAM" id="Coils"/>
    </source>
</evidence>
<feature type="region of interest" description="Disordered" evidence="2">
    <location>
        <begin position="901"/>
        <end position="934"/>
    </location>
</feature>
<evidence type="ECO:0000313" key="4">
    <source>
        <dbReference type="Proteomes" id="UP001302126"/>
    </source>
</evidence>
<reference evidence="3" key="1">
    <citation type="journal article" date="2023" name="Mol. Phylogenet. Evol.">
        <title>Genome-scale phylogeny and comparative genomics of the fungal order Sordariales.</title>
        <authorList>
            <person name="Hensen N."/>
            <person name="Bonometti L."/>
            <person name="Westerberg I."/>
            <person name="Brannstrom I.O."/>
            <person name="Guillou S."/>
            <person name="Cros-Aarteil S."/>
            <person name="Calhoun S."/>
            <person name="Haridas S."/>
            <person name="Kuo A."/>
            <person name="Mondo S."/>
            <person name="Pangilinan J."/>
            <person name="Riley R."/>
            <person name="LaButti K."/>
            <person name="Andreopoulos B."/>
            <person name="Lipzen A."/>
            <person name="Chen C."/>
            <person name="Yan M."/>
            <person name="Daum C."/>
            <person name="Ng V."/>
            <person name="Clum A."/>
            <person name="Steindorff A."/>
            <person name="Ohm R.A."/>
            <person name="Martin F."/>
            <person name="Silar P."/>
            <person name="Natvig D.O."/>
            <person name="Lalanne C."/>
            <person name="Gautier V."/>
            <person name="Ament-Velasquez S.L."/>
            <person name="Kruys A."/>
            <person name="Hutchinson M.I."/>
            <person name="Powell A.J."/>
            <person name="Barry K."/>
            <person name="Miller A.N."/>
            <person name="Grigoriev I.V."/>
            <person name="Debuchy R."/>
            <person name="Gladieux P."/>
            <person name="Hiltunen Thoren M."/>
            <person name="Johannesson H."/>
        </authorList>
    </citation>
    <scope>NUCLEOTIDE SEQUENCE</scope>
    <source>
        <strain evidence="3">PSN309</strain>
    </source>
</reference>
<keyword evidence="1" id="KW-0175">Coiled coil</keyword>
<evidence type="ECO:0000313" key="3">
    <source>
        <dbReference type="EMBL" id="KAK4192091.1"/>
    </source>
</evidence>
<dbReference type="PANTHER" id="PTHR36681:SF3">
    <property type="entry name" value="NUCLEAR GTPASE, GERMINAL CENTER-ASSOCIATED, TANDEM DUPLICATE 3"/>
    <property type="match status" value="1"/>
</dbReference>
<dbReference type="Proteomes" id="UP001302126">
    <property type="component" value="Unassembled WGS sequence"/>
</dbReference>
<evidence type="ECO:0000256" key="2">
    <source>
        <dbReference type="SAM" id="MobiDB-lite"/>
    </source>
</evidence>
<feature type="coiled-coil region" evidence="1">
    <location>
        <begin position="810"/>
        <end position="841"/>
    </location>
</feature>
<keyword evidence="4" id="KW-1185">Reference proteome</keyword>
<organism evidence="3 4">
    <name type="scientific">Podospora australis</name>
    <dbReference type="NCBI Taxonomy" id="1536484"/>
    <lineage>
        <taxon>Eukaryota</taxon>
        <taxon>Fungi</taxon>
        <taxon>Dikarya</taxon>
        <taxon>Ascomycota</taxon>
        <taxon>Pezizomycotina</taxon>
        <taxon>Sordariomycetes</taxon>
        <taxon>Sordariomycetidae</taxon>
        <taxon>Sordariales</taxon>
        <taxon>Podosporaceae</taxon>
        <taxon>Podospora</taxon>
    </lineage>
</organism>
<comment type="caution">
    <text evidence="3">The sequence shown here is derived from an EMBL/GenBank/DDBJ whole genome shotgun (WGS) entry which is preliminary data.</text>
</comment>
<protein>
    <recommendedName>
        <fullName evidence="5">Nuclear GTPase SLIP-GC</fullName>
    </recommendedName>
</protein>
<reference evidence="3" key="2">
    <citation type="submission" date="2023-05" db="EMBL/GenBank/DDBJ databases">
        <authorList>
            <consortium name="Lawrence Berkeley National Laboratory"/>
            <person name="Steindorff A."/>
            <person name="Hensen N."/>
            <person name="Bonometti L."/>
            <person name="Westerberg I."/>
            <person name="Brannstrom I.O."/>
            <person name="Guillou S."/>
            <person name="Cros-Aarteil S."/>
            <person name="Calhoun S."/>
            <person name="Haridas S."/>
            <person name="Kuo A."/>
            <person name="Mondo S."/>
            <person name="Pangilinan J."/>
            <person name="Riley R."/>
            <person name="Labutti K."/>
            <person name="Andreopoulos B."/>
            <person name="Lipzen A."/>
            <person name="Chen C."/>
            <person name="Yanf M."/>
            <person name="Daum C."/>
            <person name="Ng V."/>
            <person name="Clum A."/>
            <person name="Ohm R."/>
            <person name="Martin F."/>
            <person name="Silar P."/>
            <person name="Natvig D."/>
            <person name="Lalanne C."/>
            <person name="Gautier V."/>
            <person name="Ament-Velasquez S.L."/>
            <person name="Kruys A."/>
            <person name="Hutchinson M.I."/>
            <person name="Powell A.J."/>
            <person name="Barry K."/>
            <person name="Miller A.N."/>
            <person name="Grigoriev I.V."/>
            <person name="Debuchy R."/>
            <person name="Gladieux P."/>
            <person name="Thoren M.H."/>
            <person name="Johannesson H."/>
        </authorList>
    </citation>
    <scope>NUCLEOTIDE SEQUENCE</scope>
    <source>
        <strain evidence="3">PSN309</strain>
    </source>
</reference>
<name>A0AAN6X2L8_9PEZI</name>
<dbReference type="AlphaFoldDB" id="A0AAN6X2L8"/>
<dbReference type="EMBL" id="MU864356">
    <property type="protein sequence ID" value="KAK4192091.1"/>
    <property type="molecule type" value="Genomic_DNA"/>
</dbReference>
<proteinExistence type="predicted"/>
<gene>
    <name evidence="3" type="ORF">QBC35DRAFT_512201</name>
</gene>
<accession>A0AAN6X2L8</accession>